<evidence type="ECO:0000313" key="2">
    <source>
        <dbReference type="Proteomes" id="UP001056778"/>
    </source>
</evidence>
<evidence type="ECO:0000313" key="1">
    <source>
        <dbReference type="EMBL" id="KAI4469947.1"/>
    </source>
</evidence>
<keyword evidence="1" id="KW-0808">Transferase</keyword>
<dbReference type="EMBL" id="CM043015">
    <property type="protein sequence ID" value="KAI4469947.1"/>
    <property type="molecule type" value="Genomic_DNA"/>
</dbReference>
<comment type="caution">
    <text evidence="1">The sequence shown here is derived from an EMBL/GenBank/DDBJ whole genome shotgun (WGS) entry which is preliminary data.</text>
</comment>
<organism evidence="1 2">
    <name type="scientific">Holotrichia oblita</name>
    <name type="common">Chafer beetle</name>
    <dbReference type="NCBI Taxonomy" id="644536"/>
    <lineage>
        <taxon>Eukaryota</taxon>
        <taxon>Metazoa</taxon>
        <taxon>Ecdysozoa</taxon>
        <taxon>Arthropoda</taxon>
        <taxon>Hexapoda</taxon>
        <taxon>Insecta</taxon>
        <taxon>Pterygota</taxon>
        <taxon>Neoptera</taxon>
        <taxon>Endopterygota</taxon>
        <taxon>Coleoptera</taxon>
        <taxon>Polyphaga</taxon>
        <taxon>Scarabaeiformia</taxon>
        <taxon>Scarabaeidae</taxon>
        <taxon>Melolonthinae</taxon>
        <taxon>Holotrichia</taxon>
    </lineage>
</organism>
<gene>
    <name evidence="1" type="ORF">MML48_1g21110</name>
</gene>
<keyword evidence="2" id="KW-1185">Reference proteome</keyword>
<proteinExistence type="predicted"/>
<accession>A0ACB9TT59</accession>
<keyword evidence="1" id="KW-0418">Kinase</keyword>
<protein>
    <submittedName>
        <fullName evidence="1">Mitogen-activated protein kinase</fullName>
    </submittedName>
</protein>
<dbReference type="Proteomes" id="UP001056778">
    <property type="component" value="Chromosome 1"/>
</dbReference>
<reference evidence="1" key="1">
    <citation type="submission" date="2022-04" db="EMBL/GenBank/DDBJ databases">
        <title>Chromosome-scale genome assembly of Holotrichia oblita Faldermann.</title>
        <authorList>
            <person name="Rongchong L."/>
        </authorList>
    </citation>
    <scope>NUCLEOTIDE SEQUENCE</scope>
    <source>
        <strain evidence="1">81SQS9</strain>
    </source>
</reference>
<sequence>MVRGRNRNNSRLEPSHSSSNETIAEPDEPYTSEEEEQEDSSDYRKGGYHPVKIGDLFLGRYHVTRKLALKIVKSAQHFKETALDEIRILKSVRDSDPSDPKRNKTVQLLNDFKISGVNGVHVCMKKAKRQNELLKRQMEQIIELEEQKKVKENGDVNGDNKSDCNGTSLSPDITPDGTEDKLPNGCVDELAGGENRASTIIEGSGGSNFAYVRR</sequence>
<name>A0ACB9TT59_HOLOL</name>